<comment type="caution">
    <text evidence="2">The sequence shown here is derived from an EMBL/GenBank/DDBJ whole genome shotgun (WGS) entry which is preliminary data.</text>
</comment>
<reference evidence="2 3" key="1">
    <citation type="submission" date="2019-03" db="EMBL/GenBank/DDBJ databases">
        <title>Genomic Encyclopedia of Type Strains, Phase IV (KMG-IV): sequencing the most valuable type-strain genomes for metagenomic binning, comparative biology and taxonomic classification.</title>
        <authorList>
            <person name="Goeker M."/>
        </authorList>
    </citation>
    <scope>NUCLEOTIDE SEQUENCE [LARGE SCALE GENOMIC DNA]</scope>
    <source>
        <strain evidence="2 3">DSM 18063</strain>
    </source>
</reference>
<protein>
    <submittedName>
        <fullName evidence="2">Uncharacterized protein YjiS (DUF1127 family)</fullName>
    </submittedName>
</protein>
<dbReference type="OrthoDB" id="8244198at2"/>
<dbReference type="EMBL" id="SLXP01000005">
    <property type="protein sequence ID" value="TCP41274.1"/>
    <property type="molecule type" value="Genomic_DNA"/>
</dbReference>
<proteinExistence type="predicted"/>
<gene>
    <name evidence="2" type="ORF">EV662_10519</name>
</gene>
<organism evidence="2 3">
    <name type="scientific">Rhodovulum marinum</name>
    <dbReference type="NCBI Taxonomy" id="320662"/>
    <lineage>
        <taxon>Bacteria</taxon>
        <taxon>Pseudomonadati</taxon>
        <taxon>Pseudomonadota</taxon>
        <taxon>Alphaproteobacteria</taxon>
        <taxon>Rhodobacterales</taxon>
        <taxon>Paracoccaceae</taxon>
        <taxon>Rhodovulum</taxon>
    </lineage>
</organism>
<name>A0A4R2Q0T0_9RHOB</name>
<accession>A0A4R2Q0T0</accession>
<dbReference type="InterPro" id="IPR009506">
    <property type="entry name" value="YjiS-like"/>
</dbReference>
<keyword evidence="3" id="KW-1185">Reference proteome</keyword>
<dbReference type="RefSeq" id="WP_132461849.1">
    <property type="nucleotide sequence ID" value="NZ_SLXP01000005.1"/>
</dbReference>
<sequence length="71" mass="7798">MAFVTGVFTTRGGVAGKLALMAATLKAWVREYALRRATFRELSALSDRELDDLGLRRDDIARIAAESARQA</sequence>
<dbReference type="AlphaFoldDB" id="A0A4R2Q0T0"/>
<evidence type="ECO:0000313" key="2">
    <source>
        <dbReference type="EMBL" id="TCP41274.1"/>
    </source>
</evidence>
<dbReference type="Pfam" id="PF06568">
    <property type="entry name" value="YjiS-like"/>
    <property type="match status" value="1"/>
</dbReference>
<evidence type="ECO:0000313" key="3">
    <source>
        <dbReference type="Proteomes" id="UP000294835"/>
    </source>
</evidence>
<feature type="domain" description="YjiS-like" evidence="1">
    <location>
        <begin position="26"/>
        <end position="60"/>
    </location>
</feature>
<dbReference type="Proteomes" id="UP000294835">
    <property type="component" value="Unassembled WGS sequence"/>
</dbReference>
<evidence type="ECO:0000259" key="1">
    <source>
        <dbReference type="Pfam" id="PF06568"/>
    </source>
</evidence>